<dbReference type="Gramene" id="PRQ24120">
    <property type="protein sequence ID" value="PRQ24120"/>
    <property type="gene ID" value="RchiOBHm_Chr6g0268911"/>
</dbReference>
<comment type="caution">
    <text evidence="2">The sequence shown here is derived from an EMBL/GenBank/DDBJ whole genome shotgun (WGS) entry which is preliminary data.</text>
</comment>
<comment type="similarity">
    <text evidence="1">Belongs to the ARG7 family.</text>
</comment>
<keyword evidence="3" id="KW-1185">Reference proteome</keyword>
<accession>A0A2P6PQC3</accession>
<organism evidence="2 3">
    <name type="scientific">Rosa chinensis</name>
    <name type="common">China rose</name>
    <dbReference type="NCBI Taxonomy" id="74649"/>
    <lineage>
        <taxon>Eukaryota</taxon>
        <taxon>Viridiplantae</taxon>
        <taxon>Streptophyta</taxon>
        <taxon>Embryophyta</taxon>
        <taxon>Tracheophyta</taxon>
        <taxon>Spermatophyta</taxon>
        <taxon>Magnoliopsida</taxon>
        <taxon>eudicotyledons</taxon>
        <taxon>Gunneridae</taxon>
        <taxon>Pentapetalae</taxon>
        <taxon>rosids</taxon>
        <taxon>fabids</taxon>
        <taxon>Rosales</taxon>
        <taxon>Rosaceae</taxon>
        <taxon>Rosoideae</taxon>
        <taxon>Rosoideae incertae sedis</taxon>
        <taxon>Rosa</taxon>
    </lineage>
</organism>
<dbReference type="PANTHER" id="PTHR31929">
    <property type="entry name" value="SAUR-LIKE AUXIN-RESPONSIVE PROTEIN FAMILY-RELATED"/>
    <property type="match status" value="1"/>
</dbReference>
<dbReference type="AlphaFoldDB" id="A0A2P6PQC3"/>
<gene>
    <name evidence="2" type="ORF">RchiOBHm_Chr6g0268911</name>
</gene>
<evidence type="ECO:0000256" key="1">
    <source>
        <dbReference type="ARBA" id="ARBA00006974"/>
    </source>
</evidence>
<reference evidence="2 3" key="1">
    <citation type="journal article" date="2018" name="Nat. Genet.">
        <title>The Rosa genome provides new insights in the design of modern roses.</title>
        <authorList>
            <person name="Bendahmane M."/>
        </authorList>
    </citation>
    <scope>NUCLEOTIDE SEQUENCE [LARGE SCALE GENOMIC DNA]</scope>
    <source>
        <strain evidence="3">cv. Old Blush</strain>
    </source>
</reference>
<dbReference type="EMBL" id="PDCK01000044">
    <property type="protein sequence ID" value="PRQ24120.1"/>
    <property type="molecule type" value="Genomic_DNA"/>
</dbReference>
<dbReference type="GO" id="GO:0009733">
    <property type="term" value="P:response to auxin"/>
    <property type="evidence" value="ECO:0007669"/>
    <property type="project" value="InterPro"/>
</dbReference>
<name>A0A2P6PQC3_ROSCH</name>
<dbReference type="Pfam" id="PF02519">
    <property type="entry name" value="Auxin_inducible"/>
    <property type="match status" value="1"/>
</dbReference>
<protein>
    <submittedName>
        <fullName evidence="2">Putative small auxin-up RNA</fullName>
    </submittedName>
</protein>
<sequence length="117" mass="12779">MTDCLAAQIVSQIQKVIFSSKNQLNLMKTLSAGKSLDVPKSYFSVYVGVNQKKRFVIPIAYLNEPLFLDLLSQAGEEFGYDHPMGGCLAPKPVGVQTVSFERVIAQACQHRGVQSSG</sequence>
<evidence type="ECO:0000313" key="3">
    <source>
        <dbReference type="Proteomes" id="UP000238479"/>
    </source>
</evidence>
<dbReference type="InterPro" id="IPR003676">
    <property type="entry name" value="SAUR_fam"/>
</dbReference>
<evidence type="ECO:0000313" key="2">
    <source>
        <dbReference type="EMBL" id="PRQ24120.1"/>
    </source>
</evidence>
<proteinExistence type="inferred from homology"/>
<dbReference type="STRING" id="74649.A0A2P6PQC3"/>
<dbReference type="Proteomes" id="UP000238479">
    <property type="component" value="Chromosome 6"/>
</dbReference>